<evidence type="ECO:0000259" key="1">
    <source>
        <dbReference type="Pfam" id="PF01464"/>
    </source>
</evidence>
<dbReference type="GeneID" id="26634516"/>
<dbReference type="Pfam" id="PF01464">
    <property type="entry name" value="SLT"/>
    <property type="match status" value="1"/>
</dbReference>
<dbReference type="Proteomes" id="UP000202583">
    <property type="component" value="Segment"/>
</dbReference>
<dbReference type="Gene3D" id="1.10.530.10">
    <property type="match status" value="1"/>
</dbReference>
<dbReference type="CDD" id="cd13400">
    <property type="entry name" value="LT_IagB-like"/>
    <property type="match status" value="1"/>
</dbReference>
<organism evidence="2 3">
    <name type="scientific">Ralstonia phage RSF1</name>
    <dbReference type="NCBI Taxonomy" id="1689679"/>
    <lineage>
        <taxon>Viruses</taxon>
        <taxon>Duplodnaviria</taxon>
        <taxon>Heunggongvirae</taxon>
        <taxon>Uroviricota</taxon>
        <taxon>Caudoviricetes</taxon>
        <taxon>Chimalliviridae</taxon>
        <taxon>Chiangmaivirus</taxon>
        <taxon>Chiangmaivirus RSF1</taxon>
    </lineage>
</organism>
<feature type="domain" description="Transglycosylase SLT" evidence="1">
    <location>
        <begin position="11"/>
        <end position="125"/>
    </location>
</feature>
<dbReference type="SUPFAM" id="SSF53955">
    <property type="entry name" value="Lysozyme-like"/>
    <property type="match status" value="1"/>
</dbReference>
<reference evidence="2 3" key="1">
    <citation type="submission" date="2015-07" db="EMBL/GenBank/DDBJ databases">
        <title>Two Asian jumbo phage RSL2 and RSF1 infecting the phytopathogen Ralstonia solanacearum share common features related to the phi-KZ-like phages.</title>
        <authorList>
            <person name="Kawasaki T."/>
            <person name="Fujie M."/>
            <person name="Chatchawankanphanich O."/>
            <person name="Ogata H."/>
            <person name="Yamada T."/>
        </authorList>
    </citation>
    <scope>NUCLEOTIDE SEQUENCE [LARGE SCALE GENOMIC DNA]</scope>
    <source>
        <strain evidence="2 3">RSF1</strain>
    </source>
</reference>
<protein>
    <submittedName>
        <fullName evidence="2">Putative transglycosylase SLT domain protein</fullName>
    </submittedName>
</protein>
<dbReference type="EMBL" id="AP014927">
    <property type="protein sequence ID" value="BAS04847.2"/>
    <property type="molecule type" value="Genomic_DNA"/>
</dbReference>
<accession>A0A0K2QQJ4</accession>
<proteinExistence type="predicted"/>
<keyword evidence="3" id="KW-1185">Reference proteome</keyword>
<evidence type="ECO:0000313" key="3">
    <source>
        <dbReference type="Proteomes" id="UP000202583"/>
    </source>
</evidence>
<sequence>MCICNFAFADCIADIAKQNDLNEMDLRAIVKVESNNNPKAIHRDRNGSVSYGLMQINSIHLAELRKKKIYAKDLFHACTNVRFGATLIRRNLDRYKTMDRAIAMYNPGDPRYVRKVKLARAQIRREQMLSDFVHERPLQLADN</sequence>
<dbReference type="RefSeq" id="YP_009207859.2">
    <property type="nucleotide sequence ID" value="NC_028899.1"/>
</dbReference>
<dbReference type="OrthoDB" id="32753at10239"/>
<evidence type="ECO:0000313" key="2">
    <source>
        <dbReference type="EMBL" id="BAS04847.2"/>
    </source>
</evidence>
<dbReference type="KEGG" id="vg:26634516"/>
<name>A0A0K2QQJ4_9CAUD</name>
<dbReference type="InterPro" id="IPR008258">
    <property type="entry name" value="Transglycosylase_SLT_dom_1"/>
</dbReference>
<dbReference type="InterPro" id="IPR023346">
    <property type="entry name" value="Lysozyme-like_dom_sf"/>
</dbReference>